<comment type="caution">
    <text evidence="1">The sequence shown here is derived from an EMBL/GenBank/DDBJ whole genome shotgun (WGS) entry which is preliminary data.</text>
</comment>
<name>A0A087BH27_9BIFI</name>
<accession>A0A087BH27</accession>
<dbReference type="Proteomes" id="UP000029060">
    <property type="component" value="Unassembled WGS sequence"/>
</dbReference>
<keyword evidence="2" id="KW-1185">Reference proteome</keyword>
<gene>
    <name evidence="1" type="ORF">BMERY_0818</name>
</gene>
<evidence type="ECO:0000313" key="2">
    <source>
        <dbReference type="Proteomes" id="UP000029060"/>
    </source>
</evidence>
<dbReference type="eggNOG" id="ENOG5033QSS">
    <property type="taxonomic scope" value="Bacteria"/>
</dbReference>
<evidence type="ECO:0000313" key="1">
    <source>
        <dbReference type="EMBL" id="KFI70327.1"/>
    </source>
</evidence>
<reference evidence="1 2" key="1">
    <citation type="submission" date="2014-03" db="EMBL/GenBank/DDBJ databases">
        <title>Genomics of Bifidobacteria.</title>
        <authorList>
            <person name="Ventura M."/>
            <person name="Milani C."/>
            <person name="Lugli G.A."/>
        </authorList>
    </citation>
    <scope>NUCLEOTIDE SEQUENCE [LARGE SCALE GENOMIC DNA]</scope>
    <source>
        <strain evidence="1 2">LMG 11341</strain>
    </source>
</reference>
<dbReference type="EMBL" id="JGZC01000006">
    <property type="protein sequence ID" value="KFI70327.1"/>
    <property type="molecule type" value="Genomic_DNA"/>
</dbReference>
<proteinExistence type="predicted"/>
<organism evidence="1 2">
    <name type="scientific">Bifidobacterium merycicum</name>
    <dbReference type="NCBI Taxonomy" id="78345"/>
    <lineage>
        <taxon>Bacteria</taxon>
        <taxon>Bacillati</taxon>
        <taxon>Actinomycetota</taxon>
        <taxon>Actinomycetes</taxon>
        <taxon>Bifidobacteriales</taxon>
        <taxon>Bifidobacteriaceae</taxon>
        <taxon>Bifidobacterium</taxon>
    </lineage>
</organism>
<dbReference type="STRING" id="78345.BMERY_0818"/>
<protein>
    <submittedName>
        <fullName evidence="1">Uncharacterized protein</fullName>
    </submittedName>
</protein>
<dbReference type="RefSeq" id="WP_033523810.1">
    <property type="nucleotide sequence ID" value="NZ_JGZC01000006.1"/>
</dbReference>
<dbReference type="OrthoDB" id="2212183at2"/>
<sequence length="344" mass="39417">MSNTVVIETLEQLKAFLNEKGVMEIAVRNQNKRFKAFQKVMINNLPETQEKELAQKVIHALNKNTLLNERNLNLLGNVAKLQQIGILLNGLNLCATCAGFAIMYAKLDAMSSEINQQLYQLQKTIKQTQDIQNDYEFNKVLAEHTDMLDSQRKQQPYSEGKMRELVDREYNVLMLLISSFQKDISGDRSALIFSIFSMLAMFTVSLRSFDELYYFNNRQALGEKDAWHLAHDKWMSVYDTLSSEWFIEKLQDYGTFETKLSTLGVDIYYISLLDQVAELRGEIEDNQALIIAIGDIELFRQFKEMSAQEVADSIESAFREAGGDLDDETIRAAYQNAMQQAAMA</sequence>
<dbReference type="AlphaFoldDB" id="A0A087BH27"/>